<dbReference type="AlphaFoldDB" id="A0A1F2P4B2"/>
<name>A0A1F2P4B2_9EURY</name>
<keyword evidence="3" id="KW-1185">Reference proteome</keyword>
<sequence>MAVGVTYQLHQYKYSLVPVNAPYFRNDIDVGYRTSPLPIQAFTVEVKRSGKEMLVRIRMREEVVWMKSYA</sequence>
<evidence type="ECO:0000313" key="1">
    <source>
        <dbReference type="EMBL" id="HEC56760.1"/>
    </source>
</evidence>
<protein>
    <submittedName>
        <fullName evidence="2">Uncharacterized protein</fullName>
    </submittedName>
</protein>
<dbReference type="EMBL" id="LYOR01000005">
    <property type="protein sequence ID" value="OFV66008.1"/>
    <property type="molecule type" value="Genomic_DNA"/>
</dbReference>
<evidence type="ECO:0000313" key="3">
    <source>
        <dbReference type="Proteomes" id="UP000185779"/>
    </source>
</evidence>
<dbReference type="STRING" id="1839936.SBU_001190"/>
<evidence type="ECO:0000313" key="2">
    <source>
        <dbReference type="EMBL" id="OFV66008.1"/>
    </source>
</evidence>
<dbReference type="Proteomes" id="UP000185779">
    <property type="component" value="Unassembled WGS sequence"/>
</dbReference>
<proteinExistence type="predicted"/>
<dbReference type="EMBL" id="DRIE01000041">
    <property type="protein sequence ID" value="HEC56760.1"/>
    <property type="molecule type" value="Genomic_DNA"/>
</dbReference>
<accession>A0A1F2P4B2</accession>
<reference evidence="1" key="2">
    <citation type="journal article" date="2020" name="mSystems">
        <title>Genome- and Community-Level Interaction Insights into Carbon Utilization and Element Cycling Functions of Hydrothermarchaeota in Hydrothermal Sediment.</title>
        <authorList>
            <person name="Zhou Z."/>
            <person name="Liu Y."/>
            <person name="Xu W."/>
            <person name="Pan J."/>
            <person name="Luo Z.H."/>
            <person name="Li M."/>
        </authorList>
    </citation>
    <scope>NUCLEOTIDE SEQUENCE [LARGE SCALE GENOMIC DNA]</scope>
    <source>
        <strain evidence="1">HyVt-386</strain>
    </source>
</reference>
<dbReference type="Proteomes" id="UP000885936">
    <property type="component" value="Unassembled WGS sequence"/>
</dbReference>
<organism evidence="2 3">
    <name type="scientific">Candidatus Syntropharchaeum butanivorans</name>
    <dbReference type="NCBI Taxonomy" id="1839936"/>
    <lineage>
        <taxon>Archaea</taxon>
        <taxon>Methanobacteriati</taxon>
        <taxon>Methanobacteriota</taxon>
        <taxon>Stenosarchaea group</taxon>
        <taxon>Methanomicrobia</taxon>
        <taxon>Methanosarcinales</taxon>
        <taxon>ANME-2 cluster</taxon>
        <taxon>Candidatus Syntropharchaeum</taxon>
    </lineage>
</organism>
<gene>
    <name evidence="1" type="ORF">ENI32_02590</name>
    <name evidence="2" type="ORF">SBU_001190</name>
</gene>
<comment type="caution">
    <text evidence="2">The sequence shown here is derived from an EMBL/GenBank/DDBJ whole genome shotgun (WGS) entry which is preliminary data.</text>
</comment>
<reference evidence="2 3" key="1">
    <citation type="submission" date="2016-05" db="EMBL/GenBank/DDBJ databases">
        <title>Microbial consortia oxidize butane by reversing methanogenesis.</title>
        <authorList>
            <person name="Laso-Perez R."/>
            <person name="Richter M."/>
            <person name="Wegener G."/>
            <person name="Musat F."/>
        </authorList>
    </citation>
    <scope>NUCLEOTIDE SEQUENCE [LARGE SCALE GENOMIC DNA]</scope>
    <source>
        <strain evidence="2">BOX1</strain>
    </source>
</reference>